<evidence type="ECO:0000259" key="2">
    <source>
        <dbReference type="Pfam" id="PF13193"/>
    </source>
</evidence>
<proteinExistence type="predicted"/>
<dbReference type="RefSeq" id="WP_197641545.1">
    <property type="nucleotide sequence ID" value="NZ_JAEACP010000001.1"/>
</dbReference>
<dbReference type="InterPro" id="IPR029058">
    <property type="entry name" value="AB_hydrolase_fold"/>
</dbReference>
<reference evidence="4" key="1">
    <citation type="journal article" date="2019" name="Int. J. Syst. Evol. Microbiol.">
        <title>The Global Catalogue of Microorganisms (GCM) 10K type strain sequencing project: providing services to taxonomists for standard genome sequencing and annotation.</title>
        <authorList>
            <consortium name="The Broad Institute Genomics Platform"/>
            <consortium name="The Broad Institute Genome Sequencing Center for Infectious Disease"/>
            <person name="Wu L."/>
            <person name="Ma J."/>
        </authorList>
    </citation>
    <scope>NUCLEOTIDE SEQUENCE [LARGE SCALE GENOMIC DNA]</scope>
    <source>
        <strain evidence="4">KCTC 62102</strain>
    </source>
</reference>
<dbReference type="Gene3D" id="3.40.50.1820">
    <property type="entry name" value="alpha/beta hydrolase"/>
    <property type="match status" value="1"/>
</dbReference>
<protein>
    <submittedName>
        <fullName evidence="3">AMP-binding protein</fullName>
    </submittedName>
</protein>
<feature type="domain" description="AMP-binding enzyme C-terminal" evidence="2">
    <location>
        <begin position="422"/>
        <end position="495"/>
    </location>
</feature>
<evidence type="ECO:0000313" key="4">
    <source>
        <dbReference type="Proteomes" id="UP001595445"/>
    </source>
</evidence>
<dbReference type="Proteomes" id="UP001595445">
    <property type="component" value="Unassembled WGS sequence"/>
</dbReference>
<organism evidence="3 4">
    <name type="scientific">Tabrizicola soli</name>
    <dbReference type="NCBI Taxonomy" id="2185115"/>
    <lineage>
        <taxon>Bacteria</taxon>
        <taxon>Pseudomonadati</taxon>
        <taxon>Pseudomonadota</taxon>
        <taxon>Alphaproteobacteria</taxon>
        <taxon>Rhodobacterales</taxon>
        <taxon>Paracoccaceae</taxon>
        <taxon>Tabrizicola</taxon>
    </lineage>
</organism>
<dbReference type="SUPFAM" id="SSF56801">
    <property type="entry name" value="Acetyl-CoA synthetase-like"/>
    <property type="match status" value="1"/>
</dbReference>
<dbReference type="Gene3D" id="3.30.300.30">
    <property type="match status" value="1"/>
</dbReference>
<comment type="caution">
    <text evidence="3">The sequence shown here is derived from an EMBL/GenBank/DDBJ whole genome shotgun (WGS) entry which is preliminary data.</text>
</comment>
<dbReference type="Pfam" id="PF00501">
    <property type="entry name" value="AMP-binding"/>
    <property type="match status" value="1"/>
</dbReference>
<dbReference type="PROSITE" id="PS00455">
    <property type="entry name" value="AMP_BINDING"/>
    <property type="match status" value="1"/>
</dbReference>
<evidence type="ECO:0000313" key="3">
    <source>
        <dbReference type="EMBL" id="MFC3087532.1"/>
    </source>
</evidence>
<dbReference type="Gene3D" id="3.40.50.12780">
    <property type="entry name" value="N-terminal domain of ligase-like"/>
    <property type="match status" value="1"/>
</dbReference>
<dbReference type="InterPro" id="IPR000873">
    <property type="entry name" value="AMP-dep_synth/lig_dom"/>
</dbReference>
<dbReference type="Pfam" id="PF13193">
    <property type="entry name" value="AMP-binding_C"/>
    <property type="match status" value="1"/>
</dbReference>
<dbReference type="PANTHER" id="PTHR45527">
    <property type="entry name" value="NONRIBOSOMAL PEPTIDE SYNTHETASE"/>
    <property type="match status" value="1"/>
</dbReference>
<dbReference type="EMBL" id="JBHRSM010000025">
    <property type="protein sequence ID" value="MFC3087532.1"/>
    <property type="molecule type" value="Genomic_DNA"/>
</dbReference>
<sequence>MTSLPPLDRDHLERGLYTRFSDVVATCPQSAALVDDRGVMTYQDLDRLARRYAAVIAHKVPRGEPVALFLAPGRDVVAAMLGALATGRPYLPLDPGFPLAPLRRAIDHCGARLVIGRTEDALAGLSAGTYGLSAVALPVLADPPLIGGANDPAYILLTSGSTGAPKCVWQDQRGLMHDVLQYSQAISITPADRSSLLYSPSVNGALRDIYGALLNGASLSMADLRGEGLAKVLSDLSRRQVTILHAMPPVLRGLMRSAGSRIAPFARVVYTAGDRFLAQDLADLRRSLSPGCRIYTGIGSTECATLYRHWSIPENWLPDTPLVPVGHAIADRDMRLIGDDGAEVAPGKVGQIEVTSAFMARGYWNDPELTAQAFPSCTDHPDQRRFRPGDLGRLRPDGLLDFCGRADRQIKVRGYRFDPVDIEAALRRLPGVAEAALVVETDGERVRTFGFVEATERQPLAEDQLRAAMAANLPPHLVPDRVLVLGKLPRLGNFKVDNARLHALAAEQAPSSGEVGLPPSYLAIWDDALKTQVDPRETLARLGADSLTLLEIELQVARQFRLSLRGLFSAETTPERLWREARPIAPAPQEEQSRRQDLLEKLSALMAQATGETIDSDGLVKIYNGRGNRPWLIWCFNYYGEADALARELGPDQPLLAFRSLNGILPPGNVDPAIERFVAETCLRSLEAYGLPPLVVVGGNCQAGRISQHLANCLWQGGIAVGSLIFMEKVQPYPYAGRILALFGKDSRRHNPVFHFRRPTQAWSRYTPAIESREIPGAHGEFFSGNQIAHLAAEIGKEIDRVTTDPAPLVPAALRTVELAVNLLPGNRAIHVRIGNPGRVRWGPGKVTGLAVTLHLVDPETCERPLRLPDQSVWLPHAIEPGGTLELKMEMPPGTRPGQRALIGFCEEGYGWFAPAAQSRTWADLPESGNAIS</sequence>
<dbReference type="InterPro" id="IPR020845">
    <property type="entry name" value="AMP-binding_CS"/>
</dbReference>
<gene>
    <name evidence="3" type="ORF">ACFOD6_15900</name>
</gene>
<evidence type="ECO:0000259" key="1">
    <source>
        <dbReference type="Pfam" id="PF00501"/>
    </source>
</evidence>
<name>A0ABV7DWL5_9RHOB</name>
<dbReference type="PANTHER" id="PTHR45527:SF1">
    <property type="entry name" value="FATTY ACID SYNTHASE"/>
    <property type="match status" value="1"/>
</dbReference>
<dbReference type="InterPro" id="IPR045851">
    <property type="entry name" value="AMP-bd_C_sf"/>
</dbReference>
<dbReference type="SUPFAM" id="SSF53474">
    <property type="entry name" value="alpha/beta-Hydrolases"/>
    <property type="match status" value="1"/>
</dbReference>
<feature type="domain" description="AMP-dependent synthetase/ligase" evidence="1">
    <location>
        <begin position="22"/>
        <end position="364"/>
    </location>
</feature>
<dbReference type="InterPro" id="IPR025110">
    <property type="entry name" value="AMP-bd_C"/>
</dbReference>
<accession>A0ABV7DWL5</accession>
<dbReference type="InterPro" id="IPR042099">
    <property type="entry name" value="ANL_N_sf"/>
</dbReference>
<keyword evidence="4" id="KW-1185">Reference proteome</keyword>